<protein>
    <submittedName>
        <fullName evidence="1">Uncharacterized protein</fullName>
    </submittedName>
</protein>
<sequence length="49" mass="5411">MTADEKVLIAGDFGLSALHYNAKEGTLTEEEVLCKLAEGSNRRITRVLF</sequence>
<feature type="non-terminal residue" evidence="1">
    <location>
        <position position="1"/>
    </location>
</feature>
<name>A0A391P1G3_9EUKA</name>
<accession>A0A391P1G3</accession>
<organism evidence="1 2">
    <name type="scientific">Kipferlia bialata</name>
    <dbReference type="NCBI Taxonomy" id="797122"/>
    <lineage>
        <taxon>Eukaryota</taxon>
        <taxon>Metamonada</taxon>
        <taxon>Carpediemonas-like organisms</taxon>
        <taxon>Kipferlia</taxon>
    </lineage>
</organism>
<evidence type="ECO:0000313" key="2">
    <source>
        <dbReference type="Proteomes" id="UP000265618"/>
    </source>
</evidence>
<gene>
    <name evidence="1" type="ORF">KIPB_015664</name>
</gene>
<dbReference type="AlphaFoldDB" id="A0A391P1G3"/>
<keyword evidence="2" id="KW-1185">Reference proteome</keyword>
<comment type="caution">
    <text evidence="1">The sequence shown here is derived from an EMBL/GenBank/DDBJ whole genome shotgun (WGS) entry which is preliminary data.</text>
</comment>
<dbReference type="Proteomes" id="UP000265618">
    <property type="component" value="Unassembled WGS sequence"/>
</dbReference>
<reference evidence="1 2" key="1">
    <citation type="journal article" date="2018" name="PLoS ONE">
        <title>The draft genome of Kipferlia bialata reveals reductive genome evolution in fornicate parasites.</title>
        <authorList>
            <person name="Tanifuji G."/>
            <person name="Takabayashi S."/>
            <person name="Kume K."/>
            <person name="Takagi M."/>
            <person name="Nakayama T."/>
            <person name="Kamikawa R."/>
            <person name="Inagaki Y."/>
            <person name="Hashimoto T."/>
        </authorList>
    </citation>
    <scope>NUCLEOTIDE SEQUENCE [LARGE SCALE GENOMIC DNA]</scope>
    <source>
        <strain evidence="1">NY0173</strain>
    </source>
</reference>
<dbReference type="EMBL" id="BDIP01008955">
    <property type="protein sequence ID" value="GCA64888.1"/>
    <property type="molecule type" value="Genomic_DNA"/>
</dbReference>
<proteinExistence type="predicted"/>
<evidence type="ECO:0000313" key="1">
    <source>
        <dbReference type="EMBL" id="GCA64888.1"/>
    </source>
</evidence>